<sequence length="117" mass="13125">MIQRFIHPVFSPMDFTDLLFILLLAALAGFWLDSLRALETARNAGKRACNSAGVQFLDDTVTVTALALKRNTGGQLAIRRTYHFEFSDTGDNRLEGTLVLLGARVESVEMEPFRFMQ</sequence>
<protein>
    <recommendedName>
        <fullName evidence="3">DUF3301 domain-containing protein</fullName>
    </recommendedName>
</protein>
<organism evidence="1 2">
    <name type="scientific">Sulfuricella denitrificans (strain DSM 22764 / NBRC 105220 / skB26)</name>
    <dbReference type="NCBI Taxonomy" id="1163617"/>
    <lineage>
        <taxon>Bacteria</taxon>
        <taxon>Pseudomonadati</taxon>
        <taxon>Pseudomonadota</taxon>
        <taxon>Betaproteobacteria</taxon>
        <taxon>Nitrosomonadales</taxon>
        <taxon>Sulfuricellaceae</taxon>
        <taxon>Sulfuricella</taxon>
    </lineage>
</organism>
<dbReference type="HOGENOM" id="CLU_136199_0_1_4"/>
<evidence type="ECO:0008006" key="3">
    <source>
        <dbReference type="Google" id="ProtNLM"/>
    </source>
</evidence>
<dbReference type="InterPro" id="IPR021732">
    <property type="entry name" value="DUF3301"/>
</dbReference>
<reference evidence="1 2" key="1">
    <citation type="journal article" date="2012" name="Appl. Environ. Microbiol.">
        <title>Draft genome sequence of a psychrotolerant sulfur-oxidizing bacterium, Sulfuricella denitrificans skB26, and proteomic insights into cold adaptation.</title>
        <authorList>
            <person name="Watanabe T."/>
            <person name="Kojima H."/>
            <person name="Fukui M."/>
        </authorList>
    </citation>
    <scope>NUCLEOTIDE SEQUENCE [LARGE SCALE GENOMIC DNA]</scope>
    <source>
        <strain evidence="2">skB26</strain>
    </source>
</reference>
<dbReference type="STRING" id="1163617.SCD_n02353"/>
<dbReference type="eggNOG" id="ENOG5032ZC9">
    <property type="taxonomic scope" value="Bacteria"/>
</dbReference>
<name>S6AIS6_SULDS</name>
<dbReference type="AlphaFoldDB" id="S6AIS6"/>
<evidence type="ECO:0000313" key="1">
    <source>
        <dbReference type="EMBL" id="BAN36161.1"/>
    </source>
</evidence>
<dbReference type="Pfam" id="PF11743">
    <property type="entry name" value="DUF3301"/>
    <property type="match status" value="1"/>
</dbReference>
<dbReference type="EMBL" id="AP013066">
    <property type="protein sequence ID" value="BAN36161.1"/>
    <property type="molecule type" value="Genomic_DNA"/>
</dbReference>
<evidence type="ECO:0000313" key="2">
    <source>
        <dbReference type="Proteomes" id="UP000015559"/>
    </source>
</evidence>
<keyword evidence="2" id="KW-1185">Reference proteome</keyword>
<dbReference type="RefSeq" id="WP_023506981.1">
    <property type="nucleotide sequence ID" value="NC_022357.1"/>
</dbReference>
<proteinExistence type="predicted"/>
<accession>S6AIS6</accession>
<gene>
    <name evidence="1" type="ORF">SCD_n02353</name>
</gene>
<dbReference type="KEGG" id="sdr:SCD_n02353"/>
<dbReference type="Proteomes" id="UP000015559">
    <property type="component" value="Chromosome"/>
</dbReference>